<evidence type="ECO:0000313" key="2">
    <source>
        <dbReference type="EMBL" id="KAG8061291.1"/>
    </source>
</evidence>
<feature type="region of interest" description="Disordered" evidence="1">
    <location>
        <begin position="90"/>
        <end position="146"/>
    </location>
</feature>
<evidence type="ECO:0000313" key="3">
    <source>
        <dbReference type="Proteomes" id="UP000729402"/>
    </source>
</evidence>
<keyword evidence="3" id="KW-1185">Reference proteome</keyword>
<feature type="compositionally biased region" description="Basic residues" evidence="1">
    <location>
        <begin position="587"/>
        <end position="599"/>
    </location>
</feature>
<evidence type="ECO:0000256" key="1">
    <source>
        <dbReference type="SAM" id="MobiDB-lite"/>
    </source>
</evidence>
<feature type="compositionally biased region" description="Polar residues" evidence="1">
    <location>
        <begin position="119"/>
        <end position="141"/>
    </location>
</feature>
<feature type="region of interest" description="Disordered" evidence="1">
    <location>
        <begin position="569"/>
        <end position="599"/>
    </location>
</feature>
<organism evidence="2 3">
    <name type="scientific">Zizania palustris</name>
    <name type="common">Northern wild rice</name>
    <dbReference type="NCBI Taxonomy" id="103762"/>
    <lineage>
        <taxon>Eukaryota</taxon>
        <taxon>Viridiplantae</taxon>
        <taxon>Streptophyta</taxon>
        <taxon>Embryophyta</taxon>
        <taxon>Tracheophyta</taxon>
        <taxon>Spermatophyta</taxon>
        <taxon>Magnoliopsida</taxon>
        <taxon>Liliopsida</taxon>
        <taxon>Poales</taxon>
        <taxon>Poaceae</taxon>
        <taxon>BOP clade</taxon>
        <taxon>Oryzoideae</taxon>
        <taxon>Oryzeae</taxon>
        <taxon>Zizaniinae</taxon>
        <taxon>Zizania</taxon>
    </lineage>
</organism>
<accession>A0A8J5VIN1</accession>
<dbReference type="EMBL" id="JAAALK010000286">
    <property type="protein sequence ID" value="KAG8061291.1"/>
    <property type="molecule type" value="Genomic_DNA"/>
</dbReference>
<sequence>MVLPSAASTLAAPFHFVSAASTSPSLSNGFSHPSLPELSNVMPTDKPTVNFVPSTIPYSFAQSSSSPPISSSIPAIPAFNFSSSTSMVATTKSDGTNTEAKPASTLSFGMGGATDEAKSTAQDTANKASPNLSTAPMSSNIASSPVTSTSAFSSAATLSSSNDGTASTTTASMTPFTFSSTGNNFLGFNSPAQSAGLSTSVGGSTAQQSDTSTIFGIKLPQSEGTVSQTSKSSSIQFSLPFPAVTTATGTSSSLSGTVSFGVGATSTGSGTMSFGIGASSSGTSTMSFGLTPSSGTGALSFGVSASSSGPGTTPFGAGSSSSGPGAVSFGAGASSSGPGTMPFGAGSSSSGPGTVSFGVTTSSPGSLFGNSPFGSGTAFSGSGIGFSFSSPSSSAGSSLTMASTSMFSSSSMASSSPAFSNPFSSSSSPPSTFTFGQSASPGGGFSFGAQSSLAFSSQASVFSFTSASTSMNSSTPQPAFGMTNTNTAFGMGSPVNDQMNVEDSMADDTNQAAPAPIFSSLPFGQPGSSSAAPIFGAPAGQPSGLFLFGSQGSMQQNVAFPSGGSLEFQGGNFSLGSGGGGGDKSNRRVIKVKRTTKKR</sequence>
<feature type="compositionally biased region" description="Polar residues" evidence="1">
    <location>
        <begin position="90"/>
        <end position="107"/>
    </location>
</feature>
<feature type="region of interest" description="Disordered" evidence="1">
    <location>
        <begin position="472"/>
        <end position="496"/>
    </location>
</feature>
<dbReference type="Proteomes" id="UP000729402">
    <property type="component" value="Unassembled WGS sequence"/>
</dbReference>
<name>A0A8J5VIN1_ZIZPA</name>
<gene>
    <name evidence="2" type="ORF">GUJ93_ZPchr0003g16484</name>
</gene>
<comment type="caution">
    <text evidence="2">The sequence shown here is derived from an EMBL/GenBank/DDBJ whole genome shotgun (WGS) entry which is preliminary data.</text>
</comment>
<reference evidence="2" key="1">
    <citation type="journal article" date="2021" name="bioRxiv">
        <title>Whole Genome Assembly and Annotation of Northern Wild Rice, Zizania palustris L., Supports a Whole Genome Duplication in the Zizania Genus.</title>
        <authorList>
            <person name="Haas M."/>
            <person name="Kono T."/>
            <person name="Macchietto M."/>
            <person name="Millas R."/>
            <person name="McGilp L."/>
            <person name="Shao M."/>
            <person name="Duquette J."/>
            <person name="Hirsch C.N."/>
            <person name="Kimball J."/>
        </authorList>
    </citation>
    <scope>NUCLEOTIDE SEQUENCE</scope>
    <source>
        <tissue evidence="2">Fresh leaf tissue</tissue>
    </source>
</reference>
<proteinExistence type="predicted"/>
<reference evidence="2" key="2">
    <citation type="submission" date="2021-02" db="EMBL/GenBank/DDBJ databases">
        <authorList>
            <person name="Kimball J.A."/>
            <person name="Haas M.W."/>
            <person name="Macchietto M."/>
            <person name="Kono T."/>
            <person name="Duquette J."/>
            <person name="Shao M."/>
        </authorList>
    </citation>
    <scope>NUCLEOTIDE SEQUENCE</scope>
    <source>
        <tissue evidence="2">Fresh leaf tissue</tissue>
    </source>
</reference>
<dbReference type="AlphaFoldDB" id="A0A8J5VIN1"/>
<protein>
    <submittedName>
        <fullName evidence="2">Uncharacterized protein</fullName>
    </submittedName>
</protein>